<feature type="region of interest" description="Disordered" evidence="1">
    <location>
        <begin position="123"/>
        <end position="183"/>
    </location>
</feature>
<evidence type="ECO:0008006" key="4">
    <source>
        <dbReference type="Google" id="ProtNLM"/>
    </source>
</evidence>
<comment type="caution">
    <text evidence="2">The sequence shown here is derived from an EMBL/GenBank/DDBJ whole genome shotgun (WGS) entry which is preliminary data.</text>
</comment>
<evidence type="ECO:0000313" key="2">
    <source>
        <dbReference type="EMBL" id="KAK8442005.1"/>
    </source>
</evidence>
<evidence type="ECO:0000313" key="3">
    <source>
        <dbReference type="Proteomes" id="UP000230249"/>
    </source>
</evidence>
<sequence>MPDEQHHPADWSSEQYFSDYRQSASETANMTSYYQAYNHGLSTSQFESQHPSDEQTSSHFGHREEFTSTASYGLPQYSFRNQQHQDLTHSPTAQFSYGDRAYAGAYESVVHEAPLTRVISESSVMNDPRTQHSQFRQPYSYHPGLRSENASDESSEGASPEQLVGSESSFQEPSTSNPLKVPNNFGSMSYPDMTTMVNSEANIPLPMVETTFVDPSKCLVCGKKILRDMTRHMWTHQKEKRFKCVFPRSSCQHRSGSFNRRYDFKKHLLNNHFIYDDISARKEHNLREKLTQWGTCQCGQRFLSGDWLSEHILTKDENKKCPALRNHEQSHEYNI</sequence>
<feature type="compositionally biased region" description="Polar residues" evidence="1">
    <location>
        <begin position="165"/>
        <end position="178"/>
    </location>
</feature>
<evidence type="ECO:0000256" key="1">
    <source>
        <dbReference type="SAM" id="MobiDB-lite"/>
    </source>
</evidence>
<name>A0AAW0VJJ8_CANAR</name>
<proteinExistence type="predicted"/>
<dbReference type="Proteomes" id="UP000230249">
    <property type="component" value="Unassembled WGS sequence"/>
</dbReference>
<accession>A0AAW0VJJ8</accession>
<dbReference type="Gene3D" id="3.30.160.60">
    <property type="entry name" value="Classic Zinc Finger"/>
    <property type="match status" value="1"/>
</dbReference>
<organism evidence="2 3">
    <name type="scientific">Candidozyma auris</name>
    <name type="common">Yeast</name>
    <name type="synonym">Candida auris</name>
    <dbReference type="NCBI Taxonomy" id="498019"/>
    <lineage>
        <taxon>Eukaryota</taxon>
        <taxon>Fungi</taxon>
        <taxon>Dikarya</taxon>
        <taxon>Ascomycota</taxon>
        <taxon>Saccharomycotina</taxon>
        <taxon>Pichiomycetes</taxon>
        <taxon>Metschnikowiaceae</taxon>
        <taxon>Candidozyma</taxon>
    </lineage>
</organism>
<reference evidence="2 3" key="2">
    <citation type="journal article" date="2018" name="Nat. Commun.">
        <title>Genomic insights into multidrug-resistance, mating and virulence in Candida auris and related emerging species.</title>
        <authorList>
            <person name="Munoz J.F."/>
            <person name="Gade L."/>
            <person name="Chow N.A."/>
            <person name="Loparev V.N."/>
            <person name="Juieng P."/>
            <person name="Berkow E.L."/>
            <person name="Farrer R.A."/>
            <person name="Litvintseva A.P."/>
            <person name="Cuomo C.A."/>
        </authorList>
    </citation>
    <scope>GENOME REANNOTATION</scope>
    <source>
        <strain evidence="2 3">B8441</strain>
    </source>
</reference>
<gene>
    <name evidence="2" type="ORF">B9J08_00322</name>
</gene>
<dbReference type="AlphaFoldDB" id="A0AAW0VJJ8"/>
<dbReference type="EMBL" id="PEKT03000001">
    <property type="protein sequence ID" value="KAK8442005.1"/>
    <property type="molecule type" value="Genomic_DNA"/>
</dbReference>
<protein>
    <recommendedName>
        <fullName evidence="4">C2H2-type domain-containing protein</fullName>
    </recommendedName>
</protein>
<reference evidence="2 3" key="1">
    <citation type="journal article" date="2017" name="Clin. Infect. Dis.">
        <title>Simultaneous emergence of multidrug-resistant Candida auris on 3 continents confirmed by whole-genome sequencing and epidemiological analyses.</title>
        <authorList>
            <person name="Lockhart S.R."/>
            <person name="Etienne K.A."/>
            <person name="Vallabhaneni S."/>
            <person name="Farooqi J."/>
            <person name="Chowdhary A."/>
            <person name="Govender N.P."/>
            <person name="Colombo A.L."/>
            <person name="Calvo B."/>
            <person name="Cuomo C.A."/>
            <person name="Desjardins C.A."/>
            <person name="Berkow E.L."/>
            <person name="Castanheira M."/>
            <person name="Magobo R.E."/>
            <person name="Jabeen K."/>
            <person name="Asghar R.J."/>
            <person name="Meis J.F."/>
            <person name="Jackson B."/>
            <person name="Chiller T."/>
            <person name="Litvintseva A.P."/>
        </authorList>
    </citation>
    <scope>NUCLEOTIDE SEQUENCE [LARGE SCALE GENOMIC DNA]</scope>
    <source>
        <strain evidence="2 3">B8441</strain>
    </source>
</reference>
<keyword evidence="3" id="KW-1185">Reference proteome</keyword>